<comment type="caution">
    <text evidence="2">The sequence shown here is derived from an EMBL/GenBank/DDBJ whole genome shotgun (WGS) entry which is preliminary data.</text>
</comment>
<dbReference type="Proteomes" id="UP000317716">
    <property type="component" value="Unassembled WGS sequence"/>
</dbReference>
<evidence type="ECO:0000313" key="3">
    <source>
        <dbReference type="Proteomes" id="UP000317716"/>
    </source>
</evidence>
<dbReference type="AlphaFoldDB" id="A0A538SVG8"/>
<proteinExistence type="predicted"/>
<gene>
    <name evidence="2" type="ORF">E6K72_06460</name>
</gene>
<reference evidence="2 3" key="1">
    <citation type="journal article" date="2019" name="Nat. Microbiol.">
        <title>Mediterranean grassland soil C-N compound turnover is dependent on rainfall and depth, and is mediated by genomically divergent microorganisms.</title>
        <authorList>
            <person name="Diamond S."/>
            <person name="Andeer P.F."/>
            <person name="Li Z."/>
            <person name="Crits-Christoph A."/>
            <person name="Burstein D."/>
            <person name="Anantharaman K."/>
            <person name="Lane K.R."/>
            <person name="Thomas B.C."/>
            <person name="Pan C."/>
            <person name="Northen T.R."/>
            <person name="Banfield J.F."/>
        </authorList>
    </citation>
    <scope>NUCLEOTIDE SEQUENCE [LARGE SCALE GENOMIC DNA]</scope>
    <source>
        <strain evidence="2">WS_2</strain>
    </source>
</reference>
<dbReference type="EMBL" id="VBOS01000218">
    <property type="protein sequence ID" value="TMQ55388.1"/>
    <property type="molecule type" value="Genomic_DNA"/>
</dbReference>
<feature type="domain" description="Tail specific protease" evidence="1">
    <location>
        <begin position="23"/>
        <end position="103"/>
    </location>
</feature>
<evidence type="ECO:0000259" key="1">
    <source>
        <dbReference type="Pfam" id="PF03572"/>
    </source>
</evidence>
<dbReference type="Gene3D" id="3.90.226.10">
    <property type="entry name" value="2-enoyl-CoA Hydratase, Chain A, domain 1"/>
    <property type="match status" value="1"/>
</dbReference>
<dbReference type="GO" id="GO:0006508">
    <property type="term" value="P:proteolysis"/>
    <property type="evidence" value="ECO:0007669"/>
    <property type="project" value="InterPro"/>
</dbReference>
<dbReference type="SUPFAM" id="SSF52096">
    <property type="entry name" value="ClpP/crotonase"/>
    <property type="match status" value="1"/>
</dbReference>
<sequence>MTATGRSGVIQGVRPDSLAPHSYFAGPMVVLINEGTRSGKEAIAFQMKESKRARLVGTTTAGAFRGGQFYAGTGGDYILVVPLNHLLLGGQDLEGQGVVPDVEASFPLEAHPPGDPQLERGLVEIRGMLDRH</sequence>
<dbReference type="Pfam" id="PF03572">
    <property type="entry name" value="Peptidase_S41"/>
    <property type="match status" value="1"/>
</dbReference>
<name>A0A538SVG8_UNCEI</name>
<accession>A0A538SVG8</accession>
<dbReference type="InterPro" id="IPR005151">
    <property type="entry name" value="Tail-specific_protease"/>
</dbReference>
<protein>
    <recommendedName>
        <fullName evidence="1">Tail specific protease domain-containing protein</fullName>
    </recommendedName>
</protein>
<organism evidence="2 3">
    <name type="scientific">Eiseniibacteriota bacterium</name>
    <dbReference type="NCBI Taxonomy" id="2212470"/>
    <lineage>
        <taxon>Bacteria</taxon>
        <taxon>Candidatus Eiseniibacteriota</taxon>
    </lineage>
</organism>
<dbReference type="InterPro" id="IPR029045">
    <property type="entry name" value="ClpP/crotonase-like_dom_sf"/>
</dbReference>
<evidence type="ECO:0000313" key="2">
    <source>
        <dbReference type="EMBL" id="TMQ55388.1"/>
    </source>
</evidence>
<dbReference type="GO" id="GO:0008236">
    <property type="term" value="F:serine-type peptidase activity"/>
    <property type="evidence" value="ECO:0007669"/>
    <property type="project" value="InterPro"/>
</dbReference>